<feature type="non-terminal residue" evidence="4">
    <location>
        <position position="1"/>
    </location>
</feature>
<feature type="region of interest" description="Disordered" evidence="2">
    <location>
        <begin position="600"/>
        <end position="628"/>
    </location>
</feature>
<gene>
    <name evidence="4" type="ORF">SCF082_LOCUS10213</name>
</gene>
<proteinExistence type="predicted"/>
<dbReference type="InterPro" id="IPR036875">
    <property type="entry name" value="Znf_CCHC_sf"/>
</dbReference>
<keyword evidence="1" id="KW-0862">Zinc</keyword>
<dbReference type="EMBL" id="CAXAMM010005939">
    <property type="protein sequence ID" value="CAK9009213.1"/>
    <property type="molecule type" value="Genomic_DNA"/>
</dbReference>
<protein>
    <submittedName>
        <fullName evidence="4">Chloroplastic</fullName>
    </submittedName>
</protein>
<dbReference type="SUPFAM" id="SSF57756">
    <property type="entry name" value="Retrovirus zinc finger-like domains"/>
    <property type="match status" value="1"/>
</dbReference>
<feature type="non-terminal residue" evidence="4">
    <location>
        <position position="901"/>
    </location>
</feature>
<evidence type="ECO:0000259" key="3">
    <source>
        <dbReference type="PROSITE" id="PS50158"/>
    </source>
</evidence>
<feature type="region of interest" description="Disordered" evidence="2">
    <location>
        <begin position="203"/>
        <end position="234"/>
    </location>
</feature>
<keyword evidence="1" id="KW-0863">Zinc-finger</keyword>
<dbReference type="PROSITE" id="PS50158">
    <property type="entry name" value="ZF_CCHC"/>
    <property type="match status" value="1"/>
</dbReference>
<dbReference type="InterPro" id="IPR001878">
    <property type="entry name" value="Znf_CCHC"/>
</dbReference>
<feature type="domain" description="CCHC-type" evidence="3">
    <location>
        <begin position="133"/>
        <end position="148"/>
    </location>
</feature>
<name>A0ABP0J4K4_9DINO</name>
<feature type="region of interest" description="Disordered" evidence="2">
    <location>
        <begin position="83"/>
        <end position="122"/>
    </location>
</feature>
<sequence>TQHHSDWFHDWHVPDLADTTVSWDDWLYNNDPIEAIIESTYQEANDMNLVPESLASTLSSCFSTHRENRLRLARAVQSRGYWVKGGKGKGKGKSSKGAGKGSKGGKPSKGRGKGGSGKARGMSLDELKAQTACAECGMMGHWKDECPNRKSNVTRNYDDEHYGDQDYDNEENWDYGPGFEGDEWTEENWQDWWPEQDAGLRSSHTTLREPPPAKVPPVNPPTKVPHAKVPPVMPPTQEELDTVASLKRKTAAAALPSRPSTTSKPKNVAVTQNVQAQQLKDQLISDDFINPRGTLATVRGMLEARPASVGDDLAAVQHARDEFNAAQDFQSLGSVWSLLREDKKGPSAESLRKRSAFMSATIISLEEAYEYENDFNQSARTIPFSMSPRTSLSLTRRQPTVEQGRIYLTIDTACENTVTGSSGMEDILVKLKAIGLMPLQEPEREQYCFGPGPPKVSTVRLSVPIGIGGVPLVIRTSLIKEDEGAPNKIPFLAGQDWLVFMEAVIDLGRNTMWLPTIQKEIPLYVDVTGHLVIAVDEYPAAGWPPGLTTRVDRYPGAIFTVYKGTDTDTPKPLHSQPTKDGAARVENFAYVPSPNYVYEPNDDDMNVNKPRQRPFTLDETPDSPDPQSLGTAKVTIIAGAPDYLVNIVYDMNHKSMGDICEEDLEAKLDSFTYHYNPCKKSPLGNWQHFVLRMNIMWQAMVRWQSCNKVVRELQHRALALCSYMESMIQLDSQEILPATCPPATTNPSGRTRKVMPTPYPFTVERCPHDAEAARRYGNAHGRFMECLQCGAVRKAFNEDYMNPITGEKVVVHGIRHGRKKQPGGKIEPVLRDSPNLSAKLASCYSLSSLPTSDLVAHKLSTSTWPKKKFGYDIVEVFGGSSMVTIRASAVWGLRCMQPIDI</sequence>
<dbReference type="Gene3D" id="4.10.60.10">
    <property type="entry name" value="Zinc finger, CCHC-type"/>
    <property type="match status" value="1"/>
</dbReference>
<evidence type="ECO:0000313" key="5">
    <source>
        <dbReference type="Proteomes" id="UP001642464"/>
    </source>
</evidence>
<comment type="caution">
    <text evidence="4">The sequence shown here is derived from an EMBL/GenBank/DDBJ whole genome shotgun (WGS) entry which is preliminary data.</text>
</comment>
<dbReference type="Proteomes" id="UP001642464">
    <property type="component" value="Unassembled WGS sequence"/>
</dbReference>
<keyword evidence="5" id="KW-1185">Reference proteome</keyword>
<reference evidence="4 5" key="1">
    <citation type="submission" date="2024-02" db="EMBL/GenBank/DDBJ databases">
        <authorList>
            <person name="Chen Y."/>
            <person name="Shah S."/>
            <person name="Dougan E. K."/>
            <person name="Thang M."/>
            <person name="Chan C."/>
        </authorList>
    </citation>
    <scope>NUCLEOTIDE SEQUENCE [LARGE SCALE GENOMIC DNA]</scope>
</reference>
<keyword evidence="1" id="KW-0479">Metal-binding</keyword>
<evidence type="ECO:0000313" key="4">
    <source>
        <dbReference type="EMBL" id="CAK9009213.1"/>
    </source>
</evidence>
<organism evidence="4 5">
    <name type="scientific">Durusdinium trenchii</name>
    <dbReference type="NCBI Taxonomy" id="1381693"/>
    <lineage>
        <taxon>Eukaryota</taxon>
        <taxon>Sar</taxon>
        <taxon>Alveolata</taxon>
        <taxon>Dinophyceae</taxon>
        <taxon>Suessiales</taxon>
        <taxon>Symbiodiniaceae</taxon>
        <taxon>Durusdinium</taxon>
    </lineage>
</organism>
<evidence type="ECO:0000256" key="1">
    <source>
        <dbReference type="PROSITE-ProRule" id="PRU00047"/>
    </source>
</evidence>
<accession>A0ABP0J4K4</accession>
<evidence type="ECO:0000256" key="2">
    <source>
        <dbReference type="SAM" id="MobiDB-lite"/>
    </source>
</evidence>
<feature type="compositionally biased region" description="Pro residues" evidence="2">
    <location>
        <begin position="209"/>
        <end position="223"/>
    </location>
</feature>